<dbReference type="Pfam" id="PF13366">
    <property type="entry name" value="PDDEXK_3"/>
    <property type="match status" value="1"/>
</dbReference>
<gene>
    <name evidence="1" type="ORF">BCL90_4770</name>
    <name evidence="2" type="ORF">E3V97_21645</name>
</gene>
<dbReference type="InterPro" id="IPR026350">
    <property type="entry name" value="GxxExxY"/>
</dbReference>
<dbReference type="RefSeq" id="WP_121287595.1">
    <property type="nucleotide sequence ID" value="NZ_RCCK01000015.1"/>
</dbReference>
<evidence type="ECO:0000313" key="4">
    <source>
        <dbReference type="Proteomes" id="UP000297429"/>
    </source>
</evidence>
<comment type="caution">
    <text evidence="1">The sequence shown here is derived from an EMBL/GenBank/DDBJ whole genome shotgun (WGS) entry which is preliminary data.</text>
</comment>
<dbReference type="EMBL" id="RCCK01000015">
    <property type="protein sequence ID" value="RLJ71948.1"/>
    <property type="molecule type" value="Genomic_DNA"/>
</dbReference>
<dbReference type="Proteomes" id="UP000273898">
    <property type="component" value="Unassembled WGS sequence"/>
</dbReference>
<sequence length="135" mass="15709">MVNKEYLKSLIYKINGAAIEVHKTLGPGLLESVYHKCLKHEMDIRGISYKSEMLVPVYYKEILVEAELWCDLFVENSVVVELKAVERILPIHEAQILTYMKLLNVPMGLIINFNCLNIYESGQKTYVNDLYRFLH</sequence>
<keyword evidence="4" id="KW-1185">Reference proteome</keyword>
<accession>A0A497XS50</accession>
<dbReference type="AlphaFoldDB" id="A0A497XS50"/>
<reference evidence="1 3" key="1">
    <citation type="submission" date="2018-10" db="EMBL/GenBank/DDBJ databases">
        <title>Genomic Encyclopedia of Archaeal and Bacterial Type Strains, Phase II (KMG-II): from individual species to whole genera.</title>
        <authorList>
            <person name="Goeker M."/>
        </authorList>
    </citation>
    <scope>NUCLEOTIDE SEQUENCE [LARGE SCALE GENOMIC DNA]</scope>
    <source>
        <strain evidence="1 3">DSM 19624</strain>
    </source>
</reference>
<dbReference type="OrthoDB" id="1119698at2"/>
<reference evidence="2 4" key="2">
    <citation type="submission" date="2019-03" db="EMBL/GenBank/DDBJ databases">
        <authorList>
            <person name="He R.-H."/>
        </authorList>
    </citation>
    <scope>NUCLEOTIDE SEQUENCE [LARGE SCALE GENOMIC DNA]</scope>
    <source>
        <strain evidence="2 4">DSM 19624</strain>
    </source>
</reference>
<evidence type="ECO:0000313" key="1">
    <source>
        <dbReference type="EMBL" id="RLJ71948.1"/>
    </source>
</evidence>
<organism evidence="1 3">
    <name type="scientific">Pedobacter alluvionis</name>
    <dbReference type="NCBI Taxonomy" id="475253"/>
    <lineage>
        <taxon>Bacteria</taxon>
        <taxon>Pseudomonadati</taxon>
        <taxon>Bacteroidota</taxon>
        <taxon>Sphingobacteriia</taxon>
        <taxon>Sphingobacteriales</taxon>
        <taxon>Sphingobacteriaceae</taxon>
        <taxon>Pedobacter</taxon>
    </lineage>
</organism>
<name>A0A497XS50_9SPHI</name>
<dbReference type="Proteomes" id="UP000297429">
    <property type="component" value="Unassembled WGS sequence"/>
</dbReference>
<dbReference type="EMBL" id="SOPX01000005">
    <property type="protein sequence ID" value="TFB28729.1"/>
    <property type="molecule type" value="Genomic_DNA"/>
</dbReference>
<evidence type="ECO:0000313" key="3">
    <source>
        <dbReference type="Proteomes" id="UP000273898"/>
    </source>
</evidence>
<evidence type="ECO:0000313" key="2">
    <source>
        <dbReference type="EMBL" id="TFB28729.1"/>
    </source>
</evidence>
<protein>
    <submittedName>
        <fullName evidence="1">GxxExxY protein</fullName>
    </submittedName>
</protein>
<dbReference type="NCBIfam" id="TIGR04256">
    <property type="entry name" value="GxxExxY"/>
    <property type="match status" value="1"/>
</dbReference>
<proteinExistence type="predicted"/>